<dbReference type="NCBIfam" id="TIGR01145">
    <property type="entry name" value="ATP_synt_delta"/>
    <property type="match status" value="1"/>
</dbReference>
<comment type="similarity">
    <text evidence="2">Belongs to the ATPase delta chain family.</text>
</comment>
<evidence type="ECO:0000313" key="13">
    <source>
        <dbReference type="Proteomes" id="UP000239757"/>
    </source>
</evidence>
<dbReference type="InterPro" id="IPR002885">
    <property type="entry name" value="PPR_rpt"/>
</dbReference>
<dbReference type="Gene3D" id="1.25.40.10">
    <property type="entry name" value="Tetratricopeptide repeat domain"/>
    <property type="match status" value="3"/>
</dbReference>
<dbReference type="PANTHER" id="PTHR47926:SF540">
    <property type="entry name" value="PENTATRICOPEPTIDE REPEAT-CONTAINING PROTEIN"/>
    <property type="match status" value="1"/>
</dbReference>
<dbReference type="PROSITE" id="PS51375">
    <property type="entry name" value="PPR"/>
    <property type="match status" value="3"/>
</dbReference>
<evidence type="ECO:0000256" key="2">
    <source>
        <dbReference type="ARBA" id="ARBA00007046"/>
    </source>
</evidence>
<evidence type="ECO:0000256" key="4">
    <source>
        <dbReference type="ARBA" id="ARBA00022448"/>
    </source>
</evidence>
<name>A0A2P5WXF9_GOSBA</name>
<dbReference type="PANTHER" id="PTHR47926">
    <property type="entry name" value="PENTATRICOPEPTIDE REPEAT-CONTAINING PROTEIN"/>
    <property type="match status" value="1"/>
</dbReference>
<evidence type="ECO:0000256" key="9">
    <source>
        <dbReference type="ARBA" id="ARBA00023310"/>
    </source>
</evidence>
<dbReference type="GO" id="GO:0046933">
    <property type="term" value="F:proton-transporting ATP synthase activity, rotational mechanism"/>
    <property type="evidence" value="ECO:0007669"/>
    <property type="project" value="InterPro"/>
</dbReference>
<evidence type="ECO:0000256" key="8">
    <source>
        <dbReference type="ARBA" id="ARBA00023136"/>
    </source>
</evidence>
<dbReference type="EMBL" id="KZ666197">
    <property type="protein sequence ID" value="PPR95759.1"/>
    <property type="molecule type" value="Genomic_DNA"/>
</dbReference>
<evidence type="ECO:0000256" key="11">
    <source>
        <dbReference type="SAM" id="MobiDB-lite"/>
    </source>
</evidence>
<dbReference type="SUPFAM" id="SSF47928">
    <property type="entry name" value="N-terminal domain of the delta subunit of the F1F0-ATP synthase"/>
    <property type="match status" value="1"/>
</dbReference>
<dbReference type="Proteomes" id="UP000239757">
    <property type="component" value="Unassembled WGS sequence"/>
</dbReference>
<dbReference type="FunFam" id="1.25.40.10:FF:000348">
    <property type="entry name" value="Pentatricopeptide repeat-containing protein chloroplastic"/>
    <property type="match status" value="1"/>
</dbReference>
<dbReference type="Pfam" id="PF00213">
    <property type="entry name" value="OSCP"/>
    <property type="match status" value="1"/>
</dbReference>
<dbReference type="GO" id="GO:0003723">
    <property type="term" value="F:RNA binding"/>
    <property type="evidence" value="ECO:0007669"/>
    <property type="project" value="InterPro"/>
</dbReference>
<feature type="repeat" description="PPR" evidence="10">
    <location>
        <begin position="509"/>
        <end position="543"/>
    </location>
</feature>
<dbReference type="Pfam" id="PF13041">
    <property type="entry name" value="PPR_2"/>
    <property type="match status" value="1"/>
</dbReference>
<sequence length="735" mass="82747">MDPLSSSVSSRLKPANFNSTPRQLHPLKPLNRPRHLPPPSPQRPLLFSTTKPTTISTSFTHKNLTAPPIFPNRTSLLPSSSLHVHRTPATGYAAALLDTAQSTGSLHEVRRDVRKLSRLLQNSQIQAFLNDPFLGDQEKGKAMKELAKKGKFNKHLFNLLKMMVEKNKLGIVSEVLEEFERVFDELIGTKQVWVSSEKMIGEDMLFKIAIKVQKLSGAVKVKLKYVMNQLKQSLASTLKIGLQQHQTQLLIIQFLRFLNIPYAHNLFDLLPNKTVFLYNKLIQAYSSVNQSHQCLTLYSQMCFNNCSPNQHSFIFLFPACASLSSLSHGQILHTHLLKSGFGLDCYSLTALLDMYAKLRVLKFARQVFDEMRVRNVPTWNALISGYSRCGDMKEALELFKSMPQKNVVSWTSMISGYSQNGQFSSALDMFLRMEKESRVKPNRVTIASVLPACANLGALEIGERIEAYARENGLFEDLYVSNTILEMHARCGKIEVAKRVFDEIGKRRNSCSWNSMIMALALHGKSIEALEHYEQMLHEGTAPDNVTFVGVLLACTHGGLVTKGRELFESMAKNYNINPKLEHYGCMVDLLGRAGALQEAYDLIKTMPMKPDAVVWGALLGACSFHKNVKLAEKAAQPLFRLEPWNAGNCVILSNIYASRGQWDGVAKLRKMMKGGQITKAAGYSFIEEGGEMHKFLVEDKSHPRCDEIYETLHRISIVMKLQNKLIDFESELTV</sequence>
<evidence type="ECO:0000256" key="6">
    <source>
        <dbReference type="ARBA" id="ARBA00022781"/>
    </source>
</evidence>
<dbReference type="Pfam" id="PF20431">
    <property type="entry name" value="E_motif"/>
    <property type="match status" value="1"/>
</dbReference>
<dbReference type="AlphaFoldDB" id="A0A2P5WXF9"/>
<keyword evidence="6" id="KW-0375">Hydrogen ion transport</keyword>
<feature type="region of interest" description="Disordered" evidence="11">
    <location>
        <begin position="1"/>
        <end position="47"/>
    </location>
</feature>
<dbReference type="FunFam" id="1.25.40.10:FF:000184">
    <property type="entry name" value="Pentatricopeptide repeat-containing protein, chloroplastic"/>
    <property type="match status" value="1"/>
</dbReference>
<dbReference type="OrthoDB" id="185373at2759"/>
<keyword evidence="8" id="KW-0472">Membrane</keyword>
<feature type="repeat" description="PPR" evidence="10">
    <location>
        <begin position="274"/>
        <end position="308"/>
    </location>
</feature>
<dbReference type="InterPro" id="IPR046848">
    <property type="entry name" value="E_motif"/>
</dbReference>
<keyword evidence="4" id="KW-0813">Transport</keyword>
<dbReference type="InterPro" id="IPR000711">
    <property type="entry name" value="ATPase_OSCP/dsu"/>
</dbReference>
<evidence type="ECO:0000256" key="10">
    <source>
        <dbReference type="PROSITE-ProRule" id="PRU00708"/>
    </source>
</evidence>
<dbReference type="InterPro" id="IPR046960">
    <property type="entry name" value="PPR_At4g14850-like_plant"/>
</dbReference>
<keyword evidence="9" id="KW-0066">ATP synthesis</keyword>
<dbReference type="PRINTS" id="PR00125">
    <property type="entry name" value="ATPASEDELTA"/>
</dbReference>
<feature type="compositionally biased region" description="Polar residues" evidence="11">
    <location>
        <begin position="1"/>
        <end position="22"/>
    </location>
</feature>
<gene>
    <name evidence="12" type="ORF">GOBAR_AA24914</name>
</gene>
<keyword evidence="7" id="KW-0406">Ion transport</keyword>
<dbReference type="GO" id="GO:0009451">
    <property type="term" value="P:RNA modification"/>
    <property type="evidence" value="ECO:0007669"/>
    <property type="project" value="InterPro"/>
</dbReference>
<reference evidence="12 13" key="1">
    <citation type="submission" date="2015-01" db="EMBL/GenBank/DDBJ databases">
        <title>Genome of allotetraploid Gossypium barbadense reveals genomic plasticity and fiber elongation in cotton evolution.</title>
        <authorList>
            <person name="Chen X."/>
            <person name="Liu X."/>
            <person name="Zhao B."/>
            <person name="Zheng H."/>
            <person name="Hu Y."/>
            <person name="Lu G."/>
            <person name="Yang C."/>
            <person name="Chen J."/>
            <person name="Shan C."/>
            <person name="Zhang L."/>
            <person name="Zhou Y."/>
            <person name="Wang L."/>
            <person name="Guo W."/>
            <person name="Bai Y."/>
            <person name="Ruan J."/>
            <person name="Shangguan X."/>
            <person name="Mao Y."/>
            <person name="Jiang J."/>
            <person name="Zhu Y."/>
            <person name="Lei J."/>
            <person name="Kang H."/>
            <person name="Chen S."/>
            <person name="He X."/>
            <person name="Wang R."/>
            <person name="Wang Y."/>
            <person name="Chen J."/>
            <person name="Wang L."/>
            <person name="Yu S."/>
            <person name="Wang B."/>
            <person name="Wei J."/>
            <person name="Song S."/>
            <person name="Lu X."/>
            <person name="Gao Z."/>
            <person name="Gu W."/>
            <person name="Deng X."/>
            <person name="Ma D."/>
            <person name="Wang S."/>
            <person name="Liang W."/>
            <person name="Fang L."/>
            <person name="Cai C."/>
            <person name="Zhu X."/>
            <person name="Zhou B."/>
            <person name="Zhang Y."/>
            <person name="Chen Z."/>
            <person name="Xu S."/>
            <person name="Zhu R."/>
            <person name="Wang S."/>
            <person name="Zhang T."/>
            <person name="Zhao G."/>
        </authorList>
    </citation>
    <scope>NUCLEOTIDE SEQUENCE [LARGE SCALE GENOMIC DNA]</scope>
    <source>
        <strain evidence="13">cv. Xinhai21</strain>
        <tissue evidence="12">Leaf</tissue>
    </source>
</reference>
<dbReference type="Pfam" id="PF20430">
    <property type="entry name" value="Eplus_motif"/>
    <property type="match status" value="1"/>
</dbReference>
<dbReference type="NCBIfam" id="TIGR00756">
    <property type="entry name" value="PPR"/>
    <property type="match status" value="3"/>
</dbReference>
<evidence type="ECO:0000256" key="3">
    <source>
        <dbReference type="ARBA" id="ARBA00011648"/>
    </source>
</evidence>
<comment type="subcellular location">
    <subcellularLocation>
        <location evidence="1">Membrane</location>
    </subcellularLocation>
</comment>
<evidence type="ECO:0000256" key="5">
    <source>
        <dbReference type="ARBA" id="ARBA00022737"/>
    </source>
</evidence>
<organism evidence="12 13">
    <name type="scientific">Gossypium barbadense</name>
    <name type="common">Sea Island cotton</name>
    <name type="synonym">Hibiscus barbadensis</name>
    <dbReference type="NCBI Taxonomy" id="3634"/>
    <lineage>
        <taxon>Eukaryota</taxon>
        <taxon>Viridiplantae</taxon>
        <taxon>Streptophyta</taxon>
        <taxon>Embryophyta</taxon>
        <taxon>Tracheophyta</taxon>
        <taxon>Spermatophyta</taxon>
        <taxon>Magnoliopsida</taxon>
        <taxon>eudicotyledons</taxon>
        <taxon>Gunneridae</taxon>
        <taxon>Pentapetalae</taxon>
        <taxon>rosids</taxon>
        <taxon>malvids</taxon>
        <taxon>Malvales</taxon>
        <taxon>Malvaceae</taxon>
        <taxon>Malvoideae</taxon>
        <taxon>Gossypium</taxon>
    </lineage>
</organism>
<dbReference type="Pfam" id="PF01535">
    <property type="entry name" value="PPR"/>
    <property type="match status" value="6"/>
</dbReference>
<keyword evidence="5" id="KW-0677">Repeat</keyword>
<dbReference type="InterPro" id="IPR046849">
    <property type="entry name" value="E2_motif"/>
</dbReference>
<dbReference type="InterPro" id="IPR011990">
    <property type="entry name" value="TPR-like_helical_dom_sf"/>
</dbReference>
<protein>
    <submittedName>
        <fullName evidence="12">Uncharacterized protein</fullName>
    </submittedName>
</protein>
<accession>A0A2P5WXF9</accession>
<dbReference type="GO" id="GO:0016020">
    <property type="term" value="C:membrane"/>
    <property type="evidence" value="ECO:0007669"/>
    <property type="project" value="UniProtKB-SubCell"/>
</dbReference>
<proteinExistence type="inferred from homology"/>
<evidence type="ECO:0000256" key="1">
    <source>
        <dbReference type="ARBA" id="ARBA00004370"/>
    </source>
</evidence>
<dbReference type="InterPro" id="IPR026015">
    <property type="entry name" value="ATP_synth_OSCP/delta_N_sf"/>
</dbReference>
<evidence type="ECO:0000256" key="7">
    <source>
        <dbReference type="ARBA" id="ARBA00023065"/>
    </source>
</evidence>
<comment type="subunit">
    <text evidence="3">F-type ATPases have 2 components, CF(1) - the catalytic core - and CF(0) - the membrane proton channel. CF(1) has five subunits: alpha(3), beta(3), gamma(1), delta(1), epsilon(1). CF(0) has three main subunits: a, b and c.</text>
</comment>
<dbReference type="Gene3D" id="1.10.520.20">
    <property type="entry name" value="N-terminal domain of the delta subunit of the F1F0-ATP synthase"/>
    <property type="match status" value="1"/>
</dbReference>
<feature type="repeat" description="PPR" evidence="10">
    <location>
        <begin position="375"/>
        <end position="409"/>
    </location>
</feature>
<evidence type="ECO:0000313" key="12">
    <source>
        <dbReference type="EMBL" id="PPR95759.1"/>
    </source>
</evidence>